<evidence type="ECO:0000256" key="1">
    <source>
        <dbReference type="ARBA" id="ARBA00022801"/>
    </source>
</evidence>
<dbReference type="SUPFAM" id="SSF53474">
    <property type="entry name" value="alpha/beta-Hydrolases"/>
    <property type="match status" value="1"/>
</dbReference>
<dbReference type="Proteomes" id="UP000501849">
    <property type="component" value="Chromosome"/>
</dbReference>
<name>A0A6H0RYZ2_9MYCO</name>
<dbReference type="GO" id="GO:0008239">
    <property type="term" value="F:dipeptidyl-peptidase activity"/>
    <property type="evidence" value="ECO:0007669"/>
    <property type="project" value="InterPro"/>
</dbReference>
<dbReference type="NCBIfam" id="TIGR00976">
    <property type="entry name" value="CocE_NonD"/>
    <property type="match status" value="1"/>
</dbReference>
<dbReference type="SUPFAM" id="SSF49785">
    <property type="entry name" value="Galactose-binding domain-like"/>
    <property type="match status" value="1"/>
</dbReference>
<feature type="domain" description="Xaa-Pro dipeptidyl-peptidase C-terminal" evidence="2">
    <location>
        <begin position="315"/>
        <end position="530"/>
    </location>
</feature>
<dbReference type="Gene3D" id="2.60.120.260">
    <property type="entry name" value="Galactose-binding domain-like"/>
    <property type="match status" value="1"/>
</dbReference>
<dbReference type="InterPro" id="IPR008979">
    <property type="entry name" value="Galactose-bd-like_sf"/>
</dbReference>
<evidence type="ECO:0000313" key="3">
    <source>
        <dbReference type="EMBL" id="QIV80502.1"/>
    </source>
</evidence>
<proteinExistence type="predicted"/>
<gene>
    <name evidence="3" type="ORF">EXE63_06035</name>
</gene>
<organism evidence="3 4">
    <name type="scientific">Mycolicibacterium frederiksbergense</name>
    <dbReference type="NCBI Taxonomy" id="117567"/>
    <lineage>
        <taxon>Bacteria</taxon>
        <taxon>Bacillati</taxon>
        <taxon>Actinomycetota</taxon>
        <taxon>Actinomycetes</taxon>
        <taxon>Mycobacteriales</taxon>
        <taxon>Mycobacteriaceae</taxon>
        <taxon>Mycolicibacterium</taxon>
    </lineage>
</organism>
<dbReference type="RefSeq" id="WP_168141216.1">
    <property type="nucleotide sequence ID" value="NZ_CP038799.1"/>
</dbReference>
<dbReference type="SMART" id="SM00939">
    <property type="entry name" value="PepX_C"/>
    <property type="match status" value="1"/>
</dbReference>
<dbReference type="InterPro" id="IPR029058">
    <property type="entry name" value="AB_hydrolase_fold"/>
</dbReference>
<keyword evidence="4" id="KW-1185">Reference proteome</keyword>
<dbReference type="Pfam" id="PF02129">
    <property type="entry name" value="Peptidase_S15"/>
    <property type="match status" value="1"/>
</dbReference>
<dbReference type="InterPro" id="IPR000383">
    <property type="entry name" value="Xaa-Pro-like_dom"/>
</dbReference>
<evidence type="ECO:0000259" key="2">
    <source>
        <dbReference type="SMART" id="SM00939"/>
    </source>
</evidence>
<sequence length="535" mass="58218">MASTVETRPGPIVRLVTRMTRRRLGLPRPVSGYRVTHDLAVPMRDGVRLLTDLYTPVADPTGTVLIRTPYGRANLPATVTAGIYAERGYRVVMQSVRGTFGSEGHFEPGVAEADDAADTVAWMREQPWFGGAFATVGSSYLGFTQWALLADPPAELSTSVIGMAPHDFAESGWSTGTFALADFLTWSFQVARQEDGGTLRTVARMVTVPWRLKRPLSTVPLSDAGAKMLKGRAPWHEAWLRTPDLSDPYWRPSRLGHALQRVTTPVLLVTGWQDVFLTQTLDQYRQLEDRGVRPSLVIGPWSHGDGGGDVLRDSLRWLDGERPVGVRVHVTGGGEWRQLPAWPPPAGQRVLHLRPRARLGAEPAPVGAAVARFVFDPADPTPTVGGRLLFAPRGYRDDTALAARGDVVTFTGPVLDEPLEVIGVPRIELAHSADTGWADVWVRISEVDGDGRSRNVSDGYVSRVPGAQELLKLDLDPIAHRFAAGARIRVAVAGGSHPRFARNPGTGEPVWSASRLLRATHEIGPGSRLILPVPE</sequence>
<dbReference type="EMBL" id="CP038799">
    <property type="protein sequence ID" value="QIV80502.1"/>
    <property type="molecule type" value="Genomic_DNA"/>
</dbReference>
<dbReference type="AlphaFoldDB" id="A0A6H0RYZ2"/>
<dbReference type="Gene3D" id="3.40.50.1820">
    <property type="entry name" value="alpha/beta hydrolase"/>
    <property type="match status" value="1"/>
</dbReference>
<reference evidence="3 4" key="1">
    <citation type="submission" date="2019-04" db="EMBL/GenBank/DDBJ databases">
        <title>Draft, Whole-Genome Sequence of the Anthracene-degrading Mycobacterium frederiksbergense LB501T, Isolated from a Polycyclic Aromatic Hydrocarbon (PAH)-Contaminated Soil.</title>
        <authorList>
            <person name="Augelletti F."/>
        </authorList>
    </citation>
    <scope>NUCLEOTIDE SEQUENCE [LARGE SCALE GENOMIC DNA]</scope>
    <source>
        <strain evidence="3 4">LB 501T</strain>
    </source>
</reference>
<dbReference type="Pfam" id="PF08530">
    <property type="entry name" value="PepX_C"/>
    <property type="match status" value="1"/>
</dbReference>
<dbReference type="InterPro" id="IPR005674">
    <property type="entry name" value="CocE/Ser_esterase"/>
</dbReference>
<keyword evidence="1 3" id="KW-0378">Hydrolase</keyword>
<dbReference type="KEGG" id="mfre:EXE63_06035"/>
<dbReference type="Gene3D" id="1.10.3020.10">
    <property type="entry name" value="alpha-amino acid ester hydrolase ( Helical cap domain)"/>
    <property type="match status" value="1"/>
</dbReference>
<protein>
    <submittedName>
        <fullName evidence="3">CocE/NonD family hydrolase</fullName>
    </submittedName>
</protein>
<dbReference type="InterPro" id="IPR013736">
    <property type="entry name" value="Xaa-Pro_dipept_C"/>
</dbReference>
<evidence type="ECO:0000313" key="4">
    <source>
        <dbReference type="Proteomes" id="UP000501849"/>
    </source>
</evidence>
<accession>A0A6H0RYZ2</accession>